<proteinExistence type="predicted"/>
<evidence type="ECO:0000313" key="2">
    <source>
        <dbReference type="Proteomes" id="UP000830768"/>
    </source>
</evidence>
<sequence>MPLIKQIAVGRRKPNMTRKEYFDHRFRIHGRIADGTEVLAHKPQYVKNKYIQTQIFDSAFGSRPDGPLNANHPWCGRDDTTELYFRDWDHVIACSTSDYVKEVVGPDGPFFADFEASIALMAYEKLVPIRTAAALQTKKGEAVDANNPTVAMLFISTSDNTRDGSELEKSITPLLTSTLESHCQNDASAVICNIGAVSDKFDLHAYFGGADMPQYALVYKVYLSDPASVPAFRKAQKHFEEAIGKLGSVDLHKSFVVFSHEALIMDMGNGTRFSLDRQPFFKELPGPSHLEG</sequence>
<gene>
    <name evidence="1" type="ORF">LCI18_002000</name>
</gene>
<evidence type="ECO:0000313" key="1">
    <source>
        <dbReference type="EMBL" id="UPK91065.1"/>
    </source>
</evidence>
<protein>
    <submittedName>
        <fullName evidence="1">Uncharacterized protein</fullName>
    </submittedName>
</protein>
<keyword evidence="2" id="KW-1185">Reference proteome</keyword>
<organism evidence="1 2">
    <name type="scientific">Fusarium solani subsp. cucurbitae</name>
    <name type="common">Neocosmosporum cucurbitae</name>
    <dbReference type="NCBI Taxonomy" id="2747967"/>
    <lineage>
        <taxon>Eukaryota</taxon>
        <taxon>Fungi</taxon>
        <taxon>Dikarya</taxon>
        <taxon>Ascomycota</taxon>
        <taxon>Pezizomycotina</taxon>
        <taxon>Sordariomycetes</taxon>
        <taxon>Hypocreomycetidae</taxon>
        <taxon>Hypocreales</taxon>
        <taxon>Nectriaceae</taxon>
        <taxon>Fusarium</taxon>
        <taxon>Fusarium solani species complex</taxon>
    </lineage>
</organism>
<reference evidence="1" key="1">
    <citation type="submission" date="2021-11" db="EMBL/GenBank/DDBJ databases">
        <title>Fusarium solani-melongenae Genome sequencing and assembly.</title>
        <authorList>
            <person name="Xie S."/>
            <person name="Huang L."/>
            <person name="Zhang X."/>
        </authorList>
    </citation>
    <scope>NUCLEOTIDE SEQUENCE</scope>
    <source>
        <strain evidence="1">CRI 24-3</strain>
    </source>
</reference>
<dbReference type="Proteomes" id="UP000830768">
    <property type="component" value="Chromosome 2"/>
</dbReference>
<dbReference type="EMBL" id="CP090031">
    <property type="protein sequence ID" value="UPK91065.1"/>
    <property type="molecule type" value="Genomic_DNA"/>
</dbReference>
<name>A0ACD3YQ60_FUSSC</name>
<accession>A0ACD3YQ60</accession>